<feature type="DNA-binding region" description="H-T-H motif" evidence="4">
    <location>
        <begin position="29"/>
        <end position="48"/>
    </location>
</feature>
<dbReference type="SUPFAM" id="SSF46689">
    <property type="entry name" value="Homeodomain-like"/>
    <property type="match status" value="1"/>
</dbReference>
<feature type="domain" description="HTH tetR-type" evidence="5">
    <location>
        <begin position="6"/>
        <end position="66"/>
    </location>
</feature>
<dbReference type="PANTHER" id="PTHR30055:SF239">
    <property type="entry name" value="TRANSCRIPTIONAL REGULATORY PROTEIN"/>
    <property type="match status" value="1"/>
</dbReference>
<evidence type="ECO:0000256" key="3">
    <source>
        <dbReference type="ARBA" id="ARBA00023163"/>
    </source>
</evidence>
<dbReference type="RefSeq" id="WP_345428289.1">
    <property type="nucleotide sequence ID" value="NZ_BAABHK010000001.1"/>
</dbReference>
<organism evidence="6 7">
    <name type="scientific">Actinoallomurus vinaceus</name>
    <dbReference type="NCBI Taxonomy" id="1080074"/>
    <lineage>
        <taxon>Bacteria</taxon>
        <taxon>Bacillati</taxon>
        <taxon>Actinomycetota</taxon>
        <taxon>Actinomycetes</taxon>
        <taxon>Streptosporangiales</taxon>
        <taxon>Thermomonosporaceae</taxon>
        <taxon>Actinoallomurus</taxon>
    </lineage>
</organism>
<dbReference type="InterPro" id="IPR036271">
    <property type="entry name" value="Tet_transcr_reg_TetR-rel_C_sf"/>
</dbReference>
<evidence type="ECO:0000259" key="5">
    <source>
        <dbReference type="PROSITE" id="PS50977"/>
    </source>
</evidence>
<name>A0ABP8U1Z8_9ACTN</name>
<reference evidence="7" key="1">
    <citation type="journal article" date="2019" name="Int. J. Syst. Evol. Microbiol.">
        <title>The Global Catalogue of Microorganisms (GCM) 10K type strain sequencing project: providing services to taxonomists for standard genome sequencing and annotation.</title>
        <authorList>
            <consortium name="The Broad Institute Genomics Platform"/>
            <consortium name="The Broad Institute Genome Sequencing Center for Infectious Disease"/>
            <person name="Wu L."/>
            <person name="Ma J."/>
        </authorList>
    </citation>
    <scope>NUCLEOTIDE SEQUENCE [LARGE SCALE GENOMIC DNA]</scope>
    <source>
        <strain evidence="7">JCM 17939</strain>
    </source>
</reference>
<dbReference type="InterPro" id="IPR001647">
    <property type="entry name" value="HTH_TetR"/>
</dbReference>
<keyword evidence="7" id="KW-1185">Reference proteome</keyword>
<dbReference type="Proteomes" id="UP001501442">
    <property type="component" value="Unassembled WGS sequence"/>
</dbReference>
<evidence type="ECO:0000256" key="4">
    <source>
        <dbReference type="PROSITE-ProRule" id="PRU00335"/>
    </source>
</evidence>
<comment type="caution">
    <text evidence="6">The sequence shown here is derived from an EMBL/GenBank/DDBJ whole genome shotgun (WGS) entry which is preliminary data.</text>
</comment>
<accession>A0ABP8U1Z8</accession>
<dbReference type="SUPFAM" id="SSF48498">
    <property type="entry name" value="Tetracyclin repressor-like, C-terminal domain"/>
    <property type="match status" value="1"/>
</dbReference>
<dbReference type="Pfam" id="PF00440">
    <property type="entry name" value="TetR_N"/>
    <property type="match status" value="1"/>
</dbReference>
<dbReference type="InterPro" id="IPR009057">
    <property type="entry name" value="Homeodomain-like_sf"/>
</dbReference>
<protein>
    <submittedName>
        <fullName evidence="6">TetR/AcrR family transcriptional regulator</fullName>
    </submittedName>
</protein>
<dbReference type="EMBL" id="BAABHK010000001">
    <property type="protein sequence ID" value="GAA4619884.1"/>
    <property type="molecule type" value="Genomic_DNA"/>
</dbReference>
<dbReference type="InterPro" id="IPR025996">
    <property type="entry name" value="MT1864/Rv1816-like_C"/>
</dbReference>
<keyword evidence="3" id="KW-0804">Transcription</keyword>
<dbReference type="Gene3D" id="1.10.357.10">
    <property type="entry name" value="Tetracycline Repressor, domain 2"/>
    <property type="match status" value="1"/>
</dbReference>
<dbReference type="PROSITE" id="PS50977">
    <property type="entry name" value="HTH_TETR_2"/>
    <property type="match status" value="1"/>
</dbReference>
<dbReference type="Pfam" id="PF13305">
    <property type="entry name" value="TetR_C_33"/>
    <property type="match status" value="1"/>
</dbReference>
<dbReference type="InterPro" id="IPR050109">
    <property type="entry name" value="HTH-type_TetR-like_transc_reg"/>
</dbReference>
<evidence type="ECO:0000313" key="7">
    <source>
        <dbReference type="Proteomes" id="UP001501442"/>
    </source>
</evidence>
<keyword evidence="2 4" id="KW-0238">DNA-binding</keyword>
<dbReference type="Gene3D" id="1.10.10.60">
    <property type="entry name" value="Homeodomain-like"/>
    <property type="match status" value="1"/>
</dbReference>
<dbReference type="PRINTS" id="PR00455">
    <property type="entry name" value="HTHTETR"/>
</dbReference>
<dbReference type="PANTHER" id="PTHR30055">
    <property type="entry name" value="HTH-TYPE TRANSCRIPTIONAL REGULATOR RUTR"/>
    <property type="match status" value="1"/>
</dbReference>
<evidence type="ECO:0000313" key="6">
    <source>
        <dbReference type="EMBL" id="GAA4619884.1"/>
    </source>
</evidence>
<gene>
    <name evidence="6" type="ORF">GCM10023196_001700</name>
</gene>
<proteinExistence type="predicted"/>
<evidence type="ECO:0000256" key="2">
    <source>
        <dbReference type="ARBA" id="ARBA00023125"/>
    </source>
</evidence>
<evidence type="ECO:0000256" key="1">
    <source>
        <dbReference type="ARBA" id="ARBA00023015"/>
    </source>
</evidence>
<sequence>MADRLSPRARQIVAAARELLEKDGADALTMRRLADRLGIRAPSLYKHFPDKAAVEVELIAEGMEELARALEAAEAAGPDDVMAGLGAAYRAYALAHPHLYRLTTSGPLPRDLLPPGLEDRTAMPLVRAVGDADRARAVWAFAHGMVVLELDGRFPPGADLDPAWRAGLTSLTWPA</sequence>
<keyword evidence="1" id="KW-0805">Transcription regulation</keyword>